<dbReference type="SUPFAM" id="SSF56059">
    <property type="entry name" value="Glutathione synthetase ATP-binding domain-like"/>
    <property type="match status" value="1"/>
</dbReference>
<evidence type="ECO:0000313" key="4">
    <source>
        <dbReference type="EMBL" id="QTH70334.1"/>
    </source>
</evidence>
<dbReference type="PROSITE" id="PS50975">
    <property type="entry name" value="ATP_GRASP"/>
    <property type="match status" value="1"/>
</dbReference>
<dbReference type="EMBL" id="CP072133">
    <property type="protein sequence ID" value="QTH70334.1"/>
    <property type="molecule type" value="Genomic_DNA"/>
</dbReference>
<dbReference type="GO" id="GO:0005524">
    <property type="term" value="F:ATP binding"/>
    <property type="evidence" value="ECO:0007669"/>
    <property type="project" value="UniProtKB-UniRule"/>
</dbReference>
<dbReference type="Pfam" id="PF21068">
    <property type="entry name" value="ATPgraspMvdD"/>
    <property type="match status" value="1"/>
</dbReference>
<dbReference type="RefSeq" id="WP_208841930.1">
    <property type="nucleotide sequence ID" value="NZ_CP072133.1"/>
</dbReference>
<keyword evidence="2" id="KW-0547">Nucleotide-binding</keyword>
<evidence type="ECO:0000256" key="1">
    <source>
        <dbReference type="ARBA" id="ARBA00023211"/>
    </source>
</evidence>
<protein>
    <recommendedName>
        <fullName evidence="3">ATP-grasp domain-containing protein</fullName>
    </recommendedName>
</protein>
<gene>
    <name evidence="4" type="ORF">J5O05_09915</name>
</gene>
<keyword evidence="1" id="KW-0464">Manganese</keyword>
<dbReference type="InterPro" id="IPR011761">
    <property type="entry name" value="ATP-grasp"/>
</dbReference>
<proteinExistence type="predicted"/>
<dbReference type="AlphaFoldDB" id="A0A975DEY5"/>
<keyword evidence="2" id="KW-0067">ATP-binding</keyword>
<reference evidence="4" key="1">
    <citation type="submission" date="2021-03" db="EMBL/GenBank/DDBJ databases">
        <title>Complete Genome of Pseudoalteromonas xiamenensis STKMTI.2, a new potential marine bacterium producing anti-Vibrio compounds.</title>
        <authorList>
            <person name="Handayani D.P."/>
            <person name="Isnansetyo A."/>
            <person name="Istiqomah I."/>
            <person name="Jumina J."/>
        </authorList>
    </citation>
    <scope>NUCLEOTIDE SEQUENCE</scope>
    <source>
        <strain evidence="4">STKMTI.2</strain>
    </source>
</reference>
<evidence type="ECO:0000256" key="2">
    <source>
        <dbReference type="PROSITE-ProRule" id="PRU00409"/>
    </source>
</evidence>
<dbReference type="PANTHER" id="PTHR21621:SF0">
    <property type="entry name" value="BETA-CITRYLGLUTAMATE SYNTHASE B-RELATED"/>
    <property type="match status" value="1"/>
</dbReference>
<dbReference type="Gene3D" id="3.30.470.20">
    <property type="entry name" value="ATP-grasp fold, B domain"/>
    <property type="match status" value="1"/>
</dbReference>
<dbReference type="InterPro" id="IPR048936">
    <property type="entry name" value="MvdD-like_ATPgrasp"/>
</dbReference>
<organism evidence="4 5">
    <name type="scientific">Pseudoalteromonas xiamenensis</name>
    <dbReference type="NCBI Taxonomy" id="882626"/>
    <lineage>
        <taxon>Bacteria</taxon>
        <taxon>Pseudomonadati</taxon>
        <taxon>Pseudomonadota</taxon>
        <taxon>Gammaproteobacteria</taxon>
        <taxon>Alteromonadales</taxon>
        <taxon>Pseudoalteromonadaceae</taxon>
        <taxon>Pseudoalteromonas</taxon>
    </lineage>
</organism>
<dbReference type="GO" id="GO:0009432">
    <property type="term" value="P:SOS response"/>
    <property type="evidence" value="ECO:0007669"/>
    <property type="project" value="TreeGrafter"/>
</dbReference>
<name>A0A975DEY5_9GAMM</name>
<dbReference type="GO" id="GO:0018169">
    <property type="term" value="F:ribosomal S6-glutamic acid ligase activity"/>
    <property type="evidence" value="ECO:0007669"/>
    <property type="project" value="TreeGrafter"/>
</dbReference>
<evidence type="ECO:0000313" key="5">
    <source>
        <dbReference type="Proteomes" id="UP000664904"/>
    </source>
</evidence>
<evidence type="ECO:0000259" key="3">
    <source>
        <dbReference type="PROSITE" id="PS50975"/>
    </source>
</evidence>
<dbReference type="Pfam" id="PF08443">
    <property type="entry name" value="RimK"/>
    <property type="match status" value="1"/>
</dbReference>
<dbReference type="PANTHER" id="PTHR21621">
    <property type="entry name" value="RIBOSOMAL PROTEIN S6 MODIFICATION PROTEIN"/>
    <property type="match status" value="1"/>
</dbReference>
<keyword evidence="5" id="KW-1185">Reference proteome</keyword>
<feature type="domain" description="ATP-grasp" evidence="3">
    <location>
        <begin position="130"/>
        <end position="303"/>
    </location>
</feature>
<dbReference type="GO" id="GO:0046872">
    <property type="term" value="F:metal ion binding"/>
    <property type="evidence" value="ECO:0007669"/>
    <property type="project" value="InterPro"/>
</dbReference>
<dbReference type="InterPro" id="IPR013651">
    <property type="entry name" value="ATP-grasp_RimK-type"/>
</dbReference>
<dbReference type="GO" id="GO:0005737">
    <property type="term" value="C:cytoplasm"/>
    <property type="evidence" value="ECO:0007669"/>
    <property type="project" value="TreeGrafter"/>
</dbReference>
<dbReference type="Proteomes" id="UP000664904">
    <property type="component" value="Chromosome"/>
</dbReference>
<dbReference type="KEGG" id="pxi:J5O05_09915"/>
<accession>A0A975DEY5</accession>
<sequence>MAVIVMGQHQDPHAMHMLEQLKLRGVEAYLLQTYDFPKKAQLSICPNDGTGRLTLPEGKSLELSEIQAVFWRNFSGVSDEATRNNFMSEDSIAAQDSLACLRTWFHLETGTKWVNSWTAFQHHKEKPFQLLKVGRLGVKIPKTYVGNCLEDIRQAFEMLPRSIFKPVYGGAHTEILTEAHLASERVASALAKSPITVQEFIAGTNIRTYVIGQKVFSVELKSDQADFRNDAAMELVLIDTPKEIEEQALSITKTLFLNWTAIDWRRNEQGEYFFLEANPSPMFMGFEQGSGIPVTEYLIDYMLGQSH</sequence>